<keyword evidence="3" id="KW-0539">Nucleus</keyword>
<dbReference type="OrthoDB" id="60033at2759"/>
<dbReference type="Gene3D" id="1.10.10.60">
    <property type="entry name" value="Homeodomain-like"/>
    <property type="match status" value="1"/>
</dbReference>
<dbReference type="Proteomes" id="UP000717585">
    <property type="component" value="Unassembled WGS sequence"/>
</dbReference>
<evidence type="ECO:0000256" key="1">
    <source>
        <dbReference type="ARBA" id="ARBA00023015"/>
    </source>
</evidence>
<comment type="caution">
    <text evidence="5">The sequence shown here is derived from an EMBL/GenBank/DDBJ whole genome shotgun (WGS) entry which is preliminary data.</text>
</comment>
<keyword evidence="1" id="KW-0805">Transcription regulation</keyword>
<dbReference type="GO" id="GO:0003677">
    <property type="term" value="F:DNA binding"/>
    <property type="evidence" value="ECO:0007669"/>
    <property type="project" value="UniProtKB-KW"/>
</dbReference>
<dbReference type="EMBL" id="JAHDYR010000012">
    <property type="protein sequence ID" value="KAG9395168.1"/>
    <property type="molecule type" value="Genomic_DNA"/>
</dbReference>
<dbReference type="SUPFAM" id="SSF46689">
    <property type="entry name" value="Homeodomain-like"/>
    <property type="match status" value="1"/>
</dbReference>
<dbReference type="PANTHER" id="PTHR31442">
    <property type="entry name" value="HOMEODOMAIN-LIKE SUPERFAMILY PROTEIN-RELATED"/>
    <property type="match status" value="1"/>
</dbReference>
<keyword evidence="6" id="KW-1185">Reference proteome</keyword>
<reference evidence="5" key="1">
    <citation type="submission" date="2021-05" db="EMBL/GenBank/DDBJ databases">
        <title>A free-living protist that lacks canonical eukaryotic 1 DNA replication and segregation systems.</title>
        <authorList>
            <person name="Salas-Leiva D.E."/>
            <person name="Tromer E.C."/>
            <person name="Curtis B.A."/>
            <person name="Jerlstrom-Hultqvist J."/>
            <person name="Kolisko M."/>
            <person name="Yi Z."/>
            <person name="Salas-Leiva J.S."/>
            <person name="Gallot-Lavallee L."/>
            <person name="Kops G.J.P.L."/>
            <person name="Archibald J.M."/>
            <person name="Simpson A.G.B."/>
            <person name="Roger A.J."/>
        </authorList>
    </citation>
    <scope>NUCLEOTIDE SEQUENCE</scope>
    <source>
        <strain evidence="5">BICM</strain>
    </source>
</reference>
<sequence length="223" mass="24868">MQPSNTHVAYVPGSQRLIQPPPTTDPAMPTMVGSAAPVTFPNSIAVEVQDQNIYPISIQPTRTRKKRAKEQSARLIWSKDQHQRFEKAVLLIGLRTASPKSILAELNDPSIKRHHIASHLQKFRFKASKLLGLNDPSELRDEHGQQISGMIQQVPPGRPRTSHSEQAQEPSPRAAVQPKSALPPARTFAPQHKEMPKPANYSLGARYAAIREPVIFIRDPDRI</sequence>
<dbReference type="InterPro" id="IPR044841">
    <property type="entry name" value="LUX/BOA-like"/>
</dbReference>
<keyword evidence="2" id="KW-0804">Transcription</keyword>
<organism evidence="5 6">
    <name type="scientific">Carpediemonas membranifera</name>
    <dbReference type="NCBI Taxonomy" id="201153"/>
    <lineage>
        <taxon>Eukaryota</taxon>
        <taxon>Metamonada</taxon>
        <taxon>Carpediemonas-like organisms</taxon>
        <taxon>Carpediemonas</taxon>
    </lineage>
</organism>
<feature type="region of interest" description="Disordered" evidence="4">
    <location>
        <begin position="151"/>
        <end position="199"/>
    </location>
</feature>
<name>A0A8J6E2W2_9EUKA</name>
<proteinExistence type="predicted"/>
<gene>
    <name evidence="5" type="ORF">J8273_0388</name>
</gene>
<dbReference type="InterPro" id="IPR009057">
    <property type="entry name" value="Homeodomain-like_sf"/>
</dbReference>
<dbReference type="GO" id="GO:0003700">
    <property type="term" value="F:DNA-binding transcription factor activity"/>
    <property type="evidence" value="ECO:0007669"/>
    <property type="project" value="InterPro"/>
</dbReference>
<keyword evidence="5" id="KW-0238">DNA-binding</keyword>
<evidence type="ECO:0000256" key="3">
    <source>
        <dbReference type="ARBA" id="ARBA00023242"/>
    </source>
</evidence>
<evidence type="ECO:0000256" key="2">
    <source>
        <dbReference type="ARBA" id="ARBA00023163"/>
    </source>
</evidence>
<dbReference type="AlphaFoldDB" id="A0A8J6E2W2"/>
<evidence type="ECO:0000313" key="5">
    <source>
        <dbReference type="EMBL" id="KAG9395168.1"/>
    </source>
</evidence>
<evidence type="ECO:0000256" key="4">
    <source>
        <dbReference type="SAM" id="MobiDB-lite"/>
    </source>
</evidence>
<dbReference type="NCBIfam" id="TIGR01557">
    <property type="entry name" value="myb_SHAQKYF"/>
    <property type="match status" value="1"/>
</dbReference>
<accession>A0A8J6E2W2</accession>
<protein>
    <submittedName>
        <fullName evidence="5">Myb-like DNA-binding domain</fullName>
    </submittedName>
</protein>
<dbReference type="InterPro" id="IPR006447">
    <property type="entry name" value="Myb_dom_plants"/>
</dbReference>
<evidence type="ECO:0000313" key="6">
    <source>
        <dbReference type="Proteomes" id="UP000717585"/>
    </source>
</evidence>
<dbReference type="PANTHER" id="PTHR31442:SF29">
    <property type="entry name" value="HOMEODOMAIN-LIKE SUPERFAMILY PROTEIN"/>
    <property type="match status" value="1"/>
</dbReference>